<protein>
    <submittedName>
        <fullName evidence="2">Uncharacterized protein</fullName>
    </submittedName>
</protein>
<gene>
    <name evidence="2" type="ORF">DAPPUDRAFT_124480</name>
</gene>
<dbReference type="InParanoid" id="E9I6M9"/>
<evidence type="ECO:0000313" key="2">
    <source>
        <dbReference type="EMBL" id="EFX60351.1"/>
    </source>
</evidence>
<evidence type="ECO:0000313" key="3">
    <source>
        <dbReference type="Proteomes" id="UP000000305"/>
    </source>
</evidence>
<feature type="compositionally biased region" description="Polar residues" evidence="1">
    <location>
        <begin position="12"/>
        <end position="21"/>
    </location>
</feature>
<keyword evidence="3" id="KW-1185">Reference proteome</keyword>
<dbReference type="EMBL" id="GL736582">
    <property type="protein sequence ID" value="EFX60351.1"/>
    <property type="molecule type" value="Genomic_DNA"/>
</dbReference>
<dbReference type="Proteomes" id="UP000000305">
    <property type="component" value="Unassembled WGS sequence"/>
</dbReference>
<feature type="region of interest" description="Disordered" evidence="1">
    <location>
        <begin position="1"/>
        <end position="21"/>
    </location>
</feature>
<sequence length="200" mass="23557">MENEHKIAVASPKTQPGDNRLQLSPISVNEDYLEKWNERSTDFVCLTRNGELVRETLYRIGGINSPKPESDEYFMLLKYTEAYYPDNITKDKKQKPHLKGEWCIIDKHGNEKVQFKQFDHPYLVKDSVIYSMNGKYYNIETGELYCDSSTTMQCEDYLFLSNAYDRDKDRRGVMRIHKRTDQALQIYSCDRICNHPPSNF</sequence>
<reference evidence="2 3" key="1">
    <citation type="journal article" date="2011" name="Science">
        <title>The ecoresponsive genome of Daphnia pulex.</title>
        <authorList>
            <person name="Colbourne J.K."/>
            <person name="Pfrender M.E."/>
            <person name="Gilbert D."/>
            <person name="Thomas W.K."/>
            <person name="Tucker A."/>
            <person name="Oakley T.H."/>
            <person name="Tokishita S."/>
            <person name="Aerts A."/>
            <person name="Arnold G.J."/>
            <person name="Basu M.K."/>
            <person name="Bauer D.J."/>
            <person name="Caceres C.E."/>
            <person name="Carmel L."/>
            <person name="Casola C."/>
            <person name="Choi J.H."/>
            <person name="Detter J.C."/>
            <person name="Dong Q."/>
            <person name="Dusheyko S."/>
            <person name="Eads B.D."/>
            <person name="Frohlich T."/>
            <person name="Geiler-Samerotte K.A."/>
            <person name="Gerlach D."/>
            <person name="Hatcher P."/>
            <person name="Jogdeo S."/>
            <person name="Krijgsveld J."/>
            <person name="Kriventseva E.V."/>
            <person name="Kultz D."/>
            <person name="Laforsch C."/>
            <person name="Lindquist E."/>
            <person name="Lopez J."/>
            <person name="Manak J.R."/>
            <person name="Muller J."/>
            <person name="Pangilinan J."/>
            <person name="Patwardhan R.P."/>
            <person name="Pitluck S."/>
            <person name="Pritham E.J."/>
            <person name="Rechtsteiner A."/>
            <person name="Rho M."/>
            <person name="Rogozin I.B."/>
            <person name="Sakarya O."/>
            <person name="Salamov A."/>
            <person name="Schaack S."/>
            <person name="Shapiro H."/>
            <person name="Shiga Y."/>
            <person name="Skalitzky C."/>
            <person name="Smith Z."/>
            <person name="Souvorov A."/>
            <person name="Sung W."/>
            <person name="Tang Z."/>
            <person name="Tsuchiya D."/>
            <person name="Tu H."/>
            <person name="Vos H."/>
            <person name="Wang M."/>
            <person name="Wolf Y.I."/>
            <person name="Yamagata H."/>
            <person name="Yamada T."/>
            <person name="Ye Y."/>
            <person name="Shaw J.R."/>
            <person name="Andrews J."/>
            <person name="Crease T.J."/>
            <person name="Tang H."/>
            <person name="Lucas S.M."/>
            <person name="Robertson H.M."/>
            <person name="Bork P."/>
            <person name="Koonin E.V."/>
            <person name="Zdobnov E.M."/>
            <person name="Grigoriev I.V."/>
            <person name="Lynch M."/>
            <person name="Boore J.L."/>
        </authorList>
    </citation>
    <scope>NUCLEOTIDE SEQUENCE [LARGE SCALE GENOMIC DNA]</scope>
</reference>
<proteinExistence type="predicted"/>
<dbReference type="HOGENOM" id="CLU_1367454_0_0_1"/>
<accession>E9I6M9</accession>
<organism evidence="2 3">
    <name type="scientific">Daphnia pulex</name>
    <name type="common">Water flea</name>
    <dbReference type="NCBI Taxonomy" id="6669"/>
    <lineage>
        <taxon>Eukaryota</taxon>
        <taxon>Metazoa</taxon>
        <taxon>Ecdysozoa</taxon>
        <taxon>Arthropoda</taxon>
        <taxon>Crustacea</taxon>
        <taxon>Branchiopoda</taxon>
        <taxon>Diplostraca</taxon>
        <taxon>Cladocera</taxon>
        <taxon>Anomopoda</taxon>
        <taxon>Daphniidae</taxon>
        <taxon>Daphnia</taxon>
    </lineage>
</organism>
<dbReference type="AlphaFoldDB" id="E9I6M9"/>
<name>E9I6M9_DAPPU</name>
<evidence type="ECO:0000256" key="1">
    <source>
        <dbReference type="SAM" id="MobiDB-lite"/>
    </source>
</evidence>
<dbReference type="KEGG" id="dpx:DAPPUDRAFT_124480"/>